<dbReference type="Proteomes" id="UP000824140">
    <property type="component" value="Unassembled WGS sequence"/>
</dbReference>
<evidence type="ECO:0000313" key="3">
    <source>
        <dbReference type="EMBL" id="HIS93633.1"/>
    </source>
</evidence>
<keyword evidence="3" id="KW-0238">DNA-binding</keyword>
<dbReference type="PANTHER" id="PTHR40083">
    <property type="entry name" value="UPF0122 PROTEIN CBO2450/CLC_2298"/>
    <property type="match status" value="1"/>
</dbReference>
<evidence type="ECO:0000256" key="1">
    <source>
        <dbReference type="ARBA" id="ARBA00008720"/>
    </source>
</evidence>
<name>A0A9D1G1K1_9FIRM</name>
<comment type="similarity">
    <text evidence="1">Belongs to the UPF0122 family.</text>
</comment>
<organism evidence="3 4">
    <name type="scientific">Candidatus Alectryocaccomicrobium excrementavium</name>
    <dbReference type="NCBI Taxonomy" id="2840668"/>
    <lineage>
        <taxon>Bacteria</taxon>
        <taxon>Bacillati</taxon>
        <taxon>Bacillota</taxon>
        <taxon>Clostridia</taxon>
        <taxon>Candidatus Alectryocaccomicrobium</taxon>
    </lineage>
</organism>
<dbReference type="PANTHER" id="PTHR40083:SF1">
    <property type="entry name" value="UPF0122 PROTEIN YLXM"/>
    <property type="match status" value="1"/>
</dbReference>
<comment type="caution">
    <text evidence="3">The sequence shown here is derived from an EMBL/GenBank/DDBJ whole genome shotgun (WGS) entry which is preliminary data.</text>
</comment>
<dbReference type="Gene3D" id="1.10.10.10">
    <property type="entry name" value="Winged helix-like DNA-binding domain superfamily/Winged helix DNA-binding domain"/>
    <property type="match status" value="1"/>
</dbReference>
<gene>
    <name evidence="3" type="ORF">IAA84_11525</name>
</gene>
<dbReference type="AlphaFoldDB" id="A0A9D1G1K1"/>
<evidence type="ECO:0000313" key="4">
    <source>
        <dbReference type="Proteomes" id="UP000824140"/>
    </source>
</evidence>
<dbReference type="Pfam" id="PF04297">
    <property type="entry name" value="UPF0122"/>
    <property type="match status" value="1"/>
</dbReference>
<dbReference type="InterPro" id="IPR013324">
    <property type="entry name" value="RNA_pol_sigma_r3/r4-like"/>
</dbReference>
<reference evidence="3" key="2">
    <citation type="journal article" date="2021" name="PeerJ">
        <title>Extensive microbial diversity within the chicken gut microbiome revealed by metagenomics and culture.</title>
        <authorList>
            <person name="Gilroy R."/>
            <person name="Ravi A."/>
            <person name="Getino M."/>
            <person name="Pursley I."/>
            <person name="Horton D.L."/>
            <person name="Alikhan N.F."/>
            <person name="Baker D."/>
            <person name="Gharbi K."/>
            <person name="Hall N."/>
            <person name="Watson M."/>
            <person name="Adriaenssens E.M."/>
            <person name="Foster-Nyarko E."/>
            <person name="Jarju S."/>
            <person name="Secka A."/>
            <person name="Antonio M."/>
            <person name="Oren A."/>
            <person name="Chaudhuri R.R."/>
            <person name="La Ragione R."/>
            <person name="Hildebrand F."/>
            <person name="Pallen M.J."/>
        </authorList>
    </citation>
    <scope>NUCLEOTIDE SEQUENCE</scope>
    <source>
        <strain evidence="3">13766</strain>
    </source>
</reference>
<dbReference type="GO" id="GO:0003677">
    <property type="term" value="F:DNA binding"/>
    <property type="evidence" value="ECO:0007669"/>
    <property type="project" value="UniProtKB-KW"/>
</dbReference>
<dbReference type="InterPro" id="IPR007394">
    <property type="entry name" value="UPF0122"/>
</dbReference>
<comment type="function">
    <text evidence="2">Might take part in the signal recognition particle (SRP) pathway. This is inferred from the conservation of its genetic proximity to ftsY/ffh. May be a regulatory protein.</text>
</comment>
<protein>
    <submittedName>
        <fullName evidence="3">DNA-binding protein</fullName>
    </submittedName>
</protein>
<dbReference type="EMBL" id="DVJN01000220">
    <property type="protein sequence ID" value="HIS93633.1"/>
    <property type="molecule type" value="Genomic_DNA"/>
</dbReference>
<proteinExistence type="inferred from homology"/>
<dbReference type="InterPro" id="IPR036388">
    <property type="entry name" value="WH-like_DNA-bd_sf"/>
</dbReference>
<reference evidence="3" key="1">
    <citation type="submission" date="2020-10" db="EMBL/GenBank/DDBJ databases">
        <authorList>
            <person name="Gilroy R."/>
        </authorList>
    </citation>
    <scope>NUCLEOTIDE SEQUENCE</scope>
    <source>
        <strain evidence="3">13766</strain>
    </source>
</reference>
<sequence length="122" mass="13768">MAEGRAMEELVELAWLLDFYGALLTEKRRRIVEMRVNDDMTLAEIADACQMTRQGAYDAFAQARKQLKAYEETLGLAGRYRQIQAALAECRAALDRVEAAPGAQADLEAARRALARMEKMER</sequence>
<evidence type="ECO:0000256" key="2">
    <source>
        <dbReference type="ARBA" id="ARBA00024764"/>
    </source>
</evidence>
<accession>A0A9D1G1K1</accession>
<dbReference type="SUPFAM" id="SSF88659">
    <property type="entry name" value="Sigma3 and sigma4 domains of RNA polymerase sigma factors"/>
    <property type="match status" value="1"/>
</dbReference>